<accession>A0A6U3TCJ3</accession>
<evidence type="ECO:0000313" key="2">
    <source>
        <dbReference type="EMBL" id="CAD9343745.1"/>
    </source>
</evidence>
<dbReference type="EMBL" id="HBGN01027854">
    <property type="protein sequence ID" value="CAD9343746.1"/>
    <property type="molecule type" value="Transcribed_RNA"/>
</dbReference>
<proteinExistence type="predicted"/>
<name>A0A6U3TCJ3_9STRA</name>
<dbReference type="AlphaFoldDB" id="A0A6U3TCJ3"/>
<organism evidence="2">
    <name type="scientific">Ditylum brightwellii</name>
    <dbReference type="NCBI Taxonomy" id="49249"/>
    <lineage>
        <taxon>Eukaryota</taxon>
        <taxon>Sar</taxon>
        <taxon>Stramenopiles</taxon>
        <taxon>Ochrophyta</taxon>
        <taxon>Bacillariophyta</taxon>
        <taxon>Mediophyceae</taxon>
        <taxon>Lithodesmiophycidae</taxon>
        <taxon>Lithodesmiales</taxon>
        <taxon>Lithodesmiaceae</taxon>
        <taxon>Ditylum</taxon>
    </lineage>
</organism>
<reference evidence="2" key="1">
    <citation type="submission" date="2021-01" db="EMBL/GenBank/DDBJ databases">
        <authorList>
            <person name="Corre E."/>
            <person name="Pelletier E."/>
            <person name="Niang G."/>
            <person name="Scheremetjew M."/>
            <person name="Finn R."/>
            <person name="Kale V."/>
            <person name="Holt S."/>
            <person name="Cochrane G."/>
            <person name="Meng A."/>
            <person name="Brown T."/>
            <person name="Cohen L."/>
        </authorList>
    </citation>
    <scope>NUCLEOTIDE SEQUENCE</scope>
    <source>
        <strain evidence="2">Pop2</strain>
    </source>
</reference>
<protein>
    <recommendedName>
        <fullName evidence="4">Ricin B lectin domain-containing protein</fullName>
    </recommendedName>
</protein>
<feature type="signal peptide" evidence="1">
    <location>
        <begin position="1"/>
        <end position="19"/>
    </location>
</feature>
<feature type="chain" id="PRO_5036393853" description="Ricin B lectin domain-containing protein" evidence="1">
    <location>
        <begin position="20"/>
        <end position="204"/>
    </location>
</feature>
<evidence type="ECO:0000256" key="1">
    <source>
        <dbReference type="SAM" id="SignalP"/>
    </source>
</evidence>
<gene>
    <name evidence="2" type="ORF">DBRI1063_LOCUS17991</name>
    <name evidence="3" type="ORF">DBRI1063_LOCUS17992</name>
</gene>
<keyword evidence="1" id="KW-0732">Signal</keyword>
<sequence>MKIFQALTTITMLIVCTHGHETYSGITVTNGLNTDGCMQPVSRDPKPGYLMTLQTCDGSDSQKFDIRVSDTNDYYQNSFQIRKTIGGVDLCAFLRKTNIFEPRGILRMDACEDAFSRFFTDFFYDENPSHFDVLNKTITPVDAYGVDYCLTGRGRDQNIEDNIIAFDVSVYGRKSPSRPRFSWDFGADDSDTVDALLEDLAHHA</sequence>
<evidence type="ECO:0000313" key="3">
    <source>
        <dbReference type="EMBL" id="CAD9343746.1"/>
    </source>
</evidence>
<evidence type="ECO:0008006" key="4">
    <source>
        <dbReference type="Google" id="ProtNLM"/>
    </source>
</evidence>
<dbReference type="EMBL" id="HBGN01027853">
    <property type="protein sequence ID" value="CAD9343745.1"/>
    <property type="molecule type" value="Transcribed_RNA"/>
</dbReference>